<dbReference type="OrthoDB" id="5510448at2"/>
<dbReference type="RefSeq" id="WP_140396626.1">
    <property type="nucleotide sequence ID" value="NZ_FOJJ01000014.1"/>
</dbReference>
<dbReference type="Proteomes" id="UP000317155">
    <property type="component" value="Unassembled WGS sequence"/>
</dbReference>
<sequence length="275" mass="31749">MFRCLPNKSKCEWQNLSGFVDAYNRINGTKYVWSECLDNTPSDRPSPECRLTSPDDKDIVLEHKLITWPPDHLRQHSAHHDFMEAIASNLNYQFQDALYILEAKASDLVPIKRKVESWALNISQQIIKNKNIVRNNGYINGSQPIKWSFRLISEIEKDDDMPEKGVGVTLNVLDTAMDFSDDDETEMNNGVKEIFLKHLEKSVKKFVGYDECIKIFVTEIYGDNYLLDHELIEAVANGATLPKNIDQIWVGHPVWLSETEFTTDYKQVNLKKHNT</sequence>
<comment type="caution">
    <text evidence="1">The sequence shown here is derived from an EMBL/GenBank/DDBJ whole genome shotgun (WGS) entry which is preliminary data.</text>
</comment>
<dbReference type="EMBL" id="VJVV01000021">
    <property type="protein sequence ID" value="TRO77857.1"/>
    <property type="molecule type" value="Genomic_DNA"/>
</dbReference>
<protein>
    <submittedName>
        <fullName evidence="1">Uncharacterized protein</fullName>
    </submittedName>
</protein>
<evidence type="ECO:0000313" key="1">
    <source>
        <dbReference type="EMBL" id="TRO77857.1"/>
    </source>
</evidence>
<evidence type="ECO:0000313" key="2">
    <source>
        <dbReference type="Proteomes" id="UP000317155"/>
    </source>
</evidence>
<name>A0A550J3Q3_9BACT</name>
<keyword evidence="2" id="KW-1185">Reference proteome</keyword>
<organism evidence="1 2">
    <name type="scientific">Trichloromonas acetexigens</name>
    <dbReference type="NCBI Taxonomy" id="38815"/>
    <lineage>
        <taxon>Bacteria</taxon>
        <taxon>Pseudomonadati</taxon>
        <taxon>Thermodesulfobacteriota</taxon>
        <taxon>Desulfuromonadia</taxon>
        <taxon>Desulfuromonadales</taxon>
        <taxon>Trichloromonadaceae</taxon>
        <taxon>Trichloromonas</taxon>
    </lineage>
</organism>
<proteinExistence type="predicted"/>
<accession>A0A550J3Q3</accession>
<dbReference type="AlphaFoldDB" id="A0A550J3Q3"/>
<gene>
    <name evidence="1" type="ORF">FL622_16875</name>
</gene>
<reference evidence="1 2" key="1">
    <citation type="submission" date="2019-07" db="EMBL/GenBank/DDBJ databases">
        <title>Insights of Desulfuromonas acetexigens electromicrobiology.</title>
        <authorList>
            <person name="Katuri K."/>
            <person name="Sapireddy V."/>
            <person name="Shaw D.R."/>
            <person name="Saikaly P."/>
        </authorList>
    </citation>
    <scope>NUCLEOTIDE SEQUENCE [LARGE SCALE GENOMIC DNA]</scope>
    <source>
        <strain evidence="1 2">2873</strain>
    </source>
</reference>